<dbReference type="Pfam" id="PF00126">
    <property type="entry name" value="HTH_1"/>
    <property type="match status" value="1"/>
</dbReference>
<dbReference type="Gene3D" id="3.40.190.290">
    <property type="match status" value="1"/>
</dbReference>
<evidence type="ECO:0000256" key="2">
    <source>
        <dbReference type="ARBA" id="ARBA00023015"/>
    </source>
</evidence>
<keyword evidence="2" id="KW-0805">Transcription regulation</keyword>
<dbReference type="InterPro" id="IPR050950">
    <property type="entry name" value="HTH-type_LysR_regulators"/>
</dbReference>
<accession>A0ABS1JQQ9</accession>
<organism evidence="7 8">
    <name type="scientific">Ramlibacter alkalitolerans</name>
    <dbReference type="NCBI Taxonomy" id="2039631"/>
    <lineage>
        <taxon>Bacteria</taxon>
        <taxon>Pseudomonadati</taxon>
        <taxon>Pseudomonadota</taxon>
        <taxon>Betaproteobacteria</taxon>
        <taxon>Burkholderiales</taxon>
        <taxon>Comamonadaceae</taxon>
        <taxon>Ramlibacter</taxon>
    </lineage>
</organism>
<feature type="region of interest" description="Disordered" evidence="5">
    <location>
        <begin position="316"/>
        <end position="346"/>
    </location>
</feature>
<evidence type="ECO:0000313" key="7">
    <source>
        <dbReference type="EMBL" id="MBL0426580.1"/>
    </source>
</evidence>
<dbReference type="InterPro" id="IPR000847">
    <property type="entry name" value="LysR_HTH_N"/>
</dbReference>
<name>A0ABS1JQQ9_9BURK</name>
<evidence type="ECO:0000256" key="1">
    <source>
        <dbReference type="ARBA" id="ARBA00009437"/>
    </source>
</evidence>
<keyword evidence="8" id="KW-1185">Reference proteome</keyword>
<dbReference type="Gene3D" id="1.10.10.10">
    <property type="entry name" value="Winged helix-like DNA-binding domain superfamily/Winged helix DNA-binding domain"/>
    <property type="match status" value="1"/>
</dbReference>
<feature type="compositionally biased region" description="Basic and acidic residues" evidence="5">
    <location>
        <begin position="324"/>
        <end position="335"/>
    </location>
</feature>
<dbReference type="RefSeq" id="WP_201690780.1">
    <property type="nucleotide sequence ID" value="NZ_JAEQND010000008.1"/>
</dbReference>
<comment type="caution">
    <text evidence="7">The sequence shown here is derived from an EMBL/GenBank/DDBJ whole genome shotgun (WGS) entry which is preliminary data.</text>
</comment>
<keyword evidence="3" id="KW-0238">DNA-binding</keyword>
<sequence>MPALPKTLSDAAILMRLRTRQLLLLEALGREHNLGRAAAALGMSQPAATRLLQQAEDTVGVPLFTRLARGMEPTPSGEVLVRFARQALVDFRFAREQMAALRSGLHGRLRLGSVPGALPQLLGPVLAEYKTRHPRVAVSVLVETSDVMLALLERGEVDLVLGRPTERHHEDELAIEHLLAERQVVVVRSGHALLQQGEVVLADLVRWPWVLQPPGAPQRSRFEAALGEAGLHVRLDVTETASTVATTVLLEASDMLAIMPASLAAHYARLGVLQVVPVELPLQVPPIHLVMRRQRELSPAAAGFLEVLRGRVGAAVGGAASPDHTARENRARADASRSPYFPRVSR</sequence>
<evidence type="ECO:0000256" key="3">
    <source>
        <dbReference type="ARBA" id="ARBA00023125"/>
    </source>
</evidence>
<dbReference type="PANTHER" id="PTHR30419:SF8">
    <property type="entry name" value="NITROGEN ASSIMILATION TRANSCRIPTIONAL ACTIVATOR-RELATED"/>
    <property type="match status" value="1"/>
</dbReference>
<dbReference type="InterPro" id="IPR036390">
    <property type="entry name" value="WH_DNA-bd_sf"/>
</dbReference>
<dbReference type="InterPro" id="IPR005119">
    <property type="entry name" value="LysR_subst-bd"/>
</dbReference>
<dbReference type="SUPFAM" id="SSF53850">
    <property type="entry name" value="Periplasmic binding protein-like II"/>
    <property type="match status" value="1"/>
</dbReference>
<dbReference type="SUPFAM" id="SSF46785">
    <property type="entry name" value="Winged helix' DNA-binding domain"/>
    <property type="match status" value="1"/>
</dbReference>
<dbReference type="InterPro" id="IPR036388">
    <property type="entry name" value="WH-like_DNA-bd_sf"/>
</dbReference>
<dbReference type="EMBL" id="JAEQND010000008">
    <property type="protein sequence ID" value="MBL0426580.1"/>
    <property type="molecule type" value="Genomic_DNA"/>
</dbReference>
<evidence type="ECO:0000313" key="8">
    <source>
        <dbReference type="Proteomes" id="UP000622707"/>
    </source>
</evidence>
<evidence type="ECO:0000256" key="4">
    <source>
        <dbReference type="ARBA" id="ARBA00023163"/>
    </source>
</evidence>
<keyword evidence="4" id="KW-0804">Transcription</keyword>
<evidence type="ECO:0000256" key="5">
    <source>
        <dbReference type="SAM" id="MobiDB-lite"/>
    </source>
</evidence>
<evidence type="ECO:0000259" key="6">
    <source>
        <dbReference type="PROSITE" id="PS50931"/>
    </source>
</evidence>
<dbReference type="Pfam" id="PF03466">
    <property type="entry name" value="LysR_substrate"/>
    <property type="match status" value="1"/>
</dbReference>
<dbReference type="PROSITE" id="PS50931">
    <property type="entry name" value="HTH_LYSR"/>
    <property type="match status" value="1"/>
</dbReference>
<protein>
    <submittedName>
        <fullName evidence="7">LysR family transcriptional regulator</fullName>
    </submittedName>
</protein>
<comment type="similarity">
    <text evidence="1">Belongs to the LysR transcriptional regulatory family.</text>
</comment>
<feature type="domain" description="HTH lysR-type" evidence="6">
    <location>
        <begin position="17"/>
        <end position="74"/>
    </location>
</feature>
<dbReference type="PANTHER" id="PTHR30419">
    <property type="entry name" value="HTH-TYPE TRANSCRIPTIONAL REGULATOR YBHD"/>
    <property type="match status" value="1"/>
</dbReference>
<dbReference type="Proteomes" id="UP000622707">
    <property type="component" value="Unassembled WGS sequence"/>
</dbReference>
<proteinExistence type="inferred from homology"/>
<reference evidence="7 8" key="1">
    <citation type="journal article" date="2017" name="Int. J. Syst. Evol. Microbiol.">
        <title>Ramlibacter alkalitolerans sp. nov., alkali-tolerant bacterium isolated from soil of ginseng.</title>
        <authorList>
            <person name="Lee D.H."/>
            <person name="Cha C.J."/>
        </authorList>
    </citation>
    <scope>NUCLEOTIDE SEQUENCE [LARGE SCALE GENOMIC DNA]</scope>
    <source>
        <strain evidence="7 8">KACC 19305</strain>
    </source>
</reference>
<gene>
    <name evidence="7" type="ORF">JI746_15805</name>
</gene>